<sequence>MDRAPSAFFTFAALLFALYGYPLKALRFAFPFIGPLRHHASMCAREDIIIFLGFLTLVFS</sequence>
<proteinExistence type="predicted"/>
<keyword evidence="2" id="KW-1185">Reference proteome</keyword>
<dbReference type="GeneID" id="54414499"/>
<dbReference type="AlphaFoldDB" id="A0A6G1FVW3"/>
<dbReference type="RefSeq" id="XP_033531442.1">
    <property type="nucleotide sequence ID" value="XM_033673929.1"/>
</dbReference>
<evidence type="ECO:0000313" key="1">
    <source>
        <dbReference type="EMBL" id="KAF1809811.1"/>
    </source>
</evidence>
<organism evidence="1">
    <name type="scientific">Eremomyces bilateralis CBS 781.70</name>
    <dbReference type="NCBI Taxonomy" id="1392243"/>
    <lineage>
        <taxon>Eukaryota</taxon>
        <taxon>Fungi</taxon>
        <taxon>Dikarya</taxon>
        <taxon>Ascomycota</taxon>
        <taxon>Pezizomycotina</taxon>
        <taxon>Dothideomycetes</taxon>
        <taxon>Dothideomycetes incertae sedis</taxon>
        <taxon>Eremomycetales</taxon>
        <taxon>Eremomycetaceae</taxon>
        <taxon>Eremomyces</taxon>
    </lineage>
</organism>
<reference evidence="1 3" key="1">
    <citation type="submission" date="2020-01" db="EMBL/GenBank/DDBJ databases">
        <authorList>
            <consortium name="DOE Joint Genome Institute"/>
            <person name="Haridas S."/>
            <person name="Albert R."/>
            <person name="Binder M."/>
            <person name="Bloem J."/>
            <person name="Labutti K."/>
            <person name="Salamov A."/>
            <person name="Andreopoulos B."/>
            <person name="Baker S.E."/>
            <person name="Barry K."/>
            <person name="Bills G."/>
            <person name="Bluhm B.H."/>
            <person name="Cannon C."/>
            <person name="Castanera R."/>
            <person name="Culley D.E."/>
            <person name="Daum C."/>
            <person name="Ezra D."/>
            <person name="Gonzalez J.B."/>
            <person name="Henrissat B."/>
            <person name="Kuo A."/>
            <person name="Liang C."/>
            <person name="Lipzen A."/>
            <person name="Lutzoni F."/>
            <person name="Magnuson J."/>
            <person name="Mondo S."/>
            <person name="Nolan M."/>
            <person name="Ohm R."/>
            <person name="Pangilinan J."/>
            <person name="Park H.-J."/>
            <person name="Ramirez L."/>
            <person name="Alfaro M."/>
            <person name="Sun H."/>
            <person name="Tritt A."/>
            <person name="Yoshinaga Y."/>
            <person name="Zwiers L.-H."/>
            <person name="Turgeon B.G."/>
            <person name="Goodwin S.B."/>
            <person name="Spatafora J.W."/>
            <person name="Crous P.W."/>
            <person name="Grigoriev I.V."/>
        </authorList>
    </citation>
    <scope>NUCLEOTIDE SEQUENCE</scope>
    <source>
        <strain evidence="1 3">CBS 781.70</strain>
    </source>
</reference>
<evidence type="ECO:0000313" key="2">
    <source>
        <dbReference type="Proteomes" id="UP000504638"/>
    </source>
</evidence>
<dbReference type="Proteomes" id="UP000504638">
    <property type="component" value="Unplaced"/>
</dbReference>
<reference evidence="3" key="3">
    <citation type="submission" date="2025-04" db="UniProtKB">
        <authorList>
            <consortium name="RefSeq"/>
        </authorList>
    </citation>
    <scope>IDENTIFICATION</scope>
    <source>
        <strain evidence="3">CBS 781.70</strain>
    </source>
</reference>
<gene>
    <name evidence="1 3" type="ORF">P152DRAFT_150821</name>
</gene>
<reference evidence="3" key="2">
    <citation type="submission" date="2020-04" db="EMBL/GenBank/DDBJ databases">
        <authorList>
            <consortium name="NCBI Genome Project"/>
        </authorList>
    </citation>
    <scope>NUCLEOTIDE SEQUENCE</scope>
    <source>
        <strain evidence="3">CBS 781.70</strain>
    </source>
</reference>
<accession>A0A6G1FVW3</accession>
<evidence type="ECO:0000313" key="3">
    <source>
        <dbReference type="RefSeq" id="XP_033531442.1"/>
    </source>
</evidence>
<dbReference type="EMBL" id="ML975170">
    <property type="protein sequence ID" value="KAF1809811.1"/>
    <property type="molecule type" value="Genomic_DNA"/>
</dbReference>
<name>A0A6G1FVW3_9PEZI</name>
<protein>
    <submittedName>
        <fullName evidence="1 3">Uncharacterized protein</fullName>
    </submittedName>
</protein>